<gene>
    <name evidence="2" type="ORF">VCO01S_10240</name>
</gene>
<dbReference type="GO" id="GO:0140625">
    <property type="term" value="F:opioid growth factor receptor activity"/>
    <property type="evidence" value="ECO:0007669"/>
    <property type="project" value="InterPro"/>
</dbReference>
<keyword evidence="3" id="KW-1185">Reference proteome</keyword>
<dbReference type="EMBL" id="BJLH01000004">
    <property type="protein sequence ID" value="GEA59831.1"/>
    <property type="molecule type" value="Genomic_DNA"/>
</dbReference>
<reference evidence="2 3" key="1">
    <citation type="submission" date="2019-06" db="EMBL/GenBank/DDBJ databases">
        <title>Whole genome shotgun sequence of Vibrio comitans NBRC 102076.</title>
        <authorList>
            <person name="Hosoyama A."/>
            <person name="Uohara A."/>
            <person name="Ohji S."/>
            <person name="Ichikawa N."/>
        </authorList>
    </citation>
    <scope>NUCLEOTIDE SEQUENCE [LARGE SCALE GENOMIC DNA]</scope>
    <source>
        <strain evidence="2 3">NBRC 102076</strain>
    </source>
</reference>
<dbReference type="Proteomes" id="UP000318242">
    <property type="component" value="Unassembled WGS sequence"/>
</dbReference>
<dbReference type="AlphaFoldDB" id="A0A4Y3IK61"/>
<dbReference type="InterPro" id="IPR006757">
    <property type="entry name" value="OGF_rcpt"/>
</dbReference>
<comment type="caution">
    <text evidence="2">The sequence shown here is derived from an EMBL/GenBank/DDBJ whole genome shotgun (WGS) entry which is preliminary data.</text>
</comment>
<dbReference type="PANTHER" id="PTHR14015">
    <property type="entry name" value="OPIOID GROWTH FACTOR RECEPTOR OGFR ZETA-TYPE OPIOID RECEPTOR"/>
    <property type="match status" value="1"/>
</dbReference>
<dbReference type="PANTHER" id="PTHR14015:SF2">
    <property type="entry name" value="OPIOID GROWTH FACTOR RECEPTOR (OGFR) CONSERVED DOMAIN-CONTAINING PROTEIN"/>
    <property type="match status" value="1"/>
</dbReference>
<proteinExistence type="predicted"/>
<evidence type="ECO:0000313" key="3">
    <source>
        <dbReference type="Proteomes" id="UP000318242"/>
    </source>
</evidence>
<feature type="domain" description="Opioid growth factor receptor (OGFr) conserved" evidence="1">
    <location>
        <begin position="20"/>
        <end position="160"/>
    </location>
</feature>
<evidence type="ECO:0000259" key="1">
    <source>
        <dbReference type="Pfam" id="PF04664"/>
    </source>
</evidence>
<dbReference type="InterPro" id="IPR039574">
    <property type="entry name" value="OGFr"/>
</dbReference>
<dbReference type="GO" id="GO:0016020">
    <property type="term" value="C:membrane"/>
    <property type="evidence" value="ECO:0007669"/>
    <property type="project" value="InterPro"/>
</dbReference>
<evidence type="ECO:0000313" key="2">
    <source>
        <dbReference type="EMBL" id="GEA59831.1"/>
    </source>
</evidence>
<dbReference type="RefSeq" id="WP_141269991.1">
    <property type="nucleotide sequence ID" value="NZ_BJLH01000004.1"/>
</dbReference>
<protein>
    <recommendedName>
        <fullName evidence="1">Opioid growth factor receptor (OGFr) conserved domain-containing protein</fullName>
    </recommendedName>
</protein>
<name>A0A4Y3IK61_9VIBR</name>
<organism evidence="2 3">
    <name type="scientific">Vibrio comitans NBRC 102076</name>
    <dbReference type="NCBI Taxonomy" id="1219078"/>
    <lineage>
        <taxon>Bacteria</taxon>
        <taxon>Pseudomonadati</taxon>
        <taxon>Pseudomonadota</taxon>
        <taxon>Gammaproteobacteria</taxon>
        <taxon>Vibrionales</taxon>
        <taxon>Vibrionaceae</taxon>
        <taxon>Vibrio</taxon>
    </lineage>
</organism>
<accession>A0A4Y3IK61</accession>
<dbReference type="Pfam" id="PF04664">
    <property type="entry name" value="OGFr_N"/>
    <property type="match status" value="1"/>
</dbReference>
<sequence>MKTVCQFMLGLEPDHKGRRIEQIWALDSFWLEYDHEYIQWLFPIDTPSRFHSHSPIACQSTQDYFCACEVLREAQLHSLGMMLDFFGMRFFGNSIVPKEDLNMRDHSWLKATDHNHLRISRIIRSLALLGQLELSQTFQMAMLKAAREQGEVNEETLGYWRQANLIEEMISE</sequence>
<dbReference type="OrthoDB" id="273514at2"/>